<gene>
    <name evidence="6" type="ORF">QTP70_002812</name>
</gene>
<dbReference type="InterPro" id="IPR000477">
    <property type="entry name" value="RT_dom"/>
</dbReference>
<dbReference type="AlphaFoldDB" id="A0AAE0Q754"/>
<feature type="region of interest" description="Disordered" evidence="3">
    <location>
        <begin position="579"/>
        <end position="610"/>
    </location>
</feature>
<feature type="compositionally biased region" description="Basic and acidic residues" evidence="3">
    <location>
        <begin position="580"/>
        <end position="589"/>
    </location>
</feature>
<feature type="transmembrane region" description="Helical" evidence="4">
    <location>
        <begin position="550"/>
        <end position="574"/>
    </location>
</feature>
<keyword evidence="4" id="KW-0472">Membrane</keyword>
<dbReference type="SUPFAM" id="SSF48726">
    <property type="entry name" value="Immunoglobulin"/>
    <property type="match status" value="1"/>
</dbReference>
<dbReference type="Proteomes" id="UP001274896">
    <property type="component" value="Unassembled WGS sequence"/>
</dbReference>
<feature type="domain" description="Reverse transcriptase" evidence="5">
    <location>
        <begin position="34"/>
        <end position="293"/>
    </location>
</feature>
<dbReference type="PANTHER" id="PTHR47027:SF28">
    <property type="entry name" value="ENDONUCLEASE-REVERSE TRANSCRIPTASE"/>
    <property type="match status" value="1"/>
</dbReference>
<evidence type="ECO:0000259" key="5">
    <source>
        <dbReference type="PROSITE" id="PS50878"/>
    </source>
</evidence>
<evidence type="ECO:0000256" key="1">
    <source>
        <dbReference type="ARBA" id="ARBA00010879"/>
    </source>
</evidence>
<dbReference type="PROSITE" id="PS50878">
    <property type="entry name" value="RT_POL"/>
    <property type="match status" value="1"/>
</dbReference>
<dbReference type="Pfam" id="PF07686">
    <property type="entry name" value="V-set"/>
    <property type="match status" value="1"/>
</dbReference>
<dbReference type="Gene3D" id="2.60.40.10">
    <property type="entry name" value="Immunoglobulins"/>
    <property type="match status" value="1"/>
</dbReference>
<keyword evidence="7" id="KW-1185">Reference proteome</keyword>
<evidence type="ECO:0000313" key="6">
    <source>
        <dbReference type="EMBL" id="KAK3514984.1"/>
    </source>
</evidence>
<dbReference type="PANTHER" id="PTHR47027">
    <property type="entry name" value="REVERSE TRANSCRIPTASE DOMAIN-CONTAINING PROTEIN"/>
    <property type="match status" value="1"/>
</dbReference>
<reference evidence="6" key="1">
    <citation type="submission" date="2023-06" db="EMBL/GenBank/DDBJ databases">
        <title>Male Hemibagrus guttatus genome.</title>
        <authorList>
            <person name="Bian C."/>
        </authorList>
    </citation>
    <scope>NUCLEOTIDE SEQUENCE</scope>
    <source>
        <strain evidence="6">Male_cb2023</strain>
        <tissue evidence="6">Muscle</tissue>
    </source>
</reference>
<dbReference type="InterPro" id="IPR043128">
    <property type="entry name" value="Rev_trsase/Diguanyl_cyclase"/>
</dbReference>
<sequence>MKSGKAVGPDDIPVEVWKCLGEAAVEFLASLFNRVLESERMPEEWRRSVLVPMFKNKGDVQSCSNYRGIKLMSHTMKVWERVVEDRLRKVVEICEQQYGFMPRKSTTDAIFALRILMEKYRDGQKELHCVFVDLEKAYDRVPREELWYCMRKSGVAEKYVRVVQDMYERSRTVVRCAVGQTEEFNVEVGLHQGSALSPFLFAIVMDQLSEEVRQESPWTMMFADDIVICSESREQVEENLERWRFALERRGMKLSRSKTEYMCVNEREGSGTVRLQGEEVKKVQEFKYLGSTVQSNGECGKEVKKRVQAGWNGWRKVSGVLCDQKISARIKGKVYRTVVRPAMLYGLETVSLRKRQESELEVAELKMLRFSLGVTRLDRIRNEYIRGTAHVGGLGDKVRETRLRWFGHVQRRESLFMFIGVLTQDSVKYPDKLICAVRGFSVSIPCSYSHQQHSKVVQKLWCSMNSNTDVCINPPYVYDSSSNTMSDFEFTGDDKSDCTLLIHNVQYSYSGEYRFRFITNVTGGRYTGHPGVTLQVAGDDPENPENLEHWSIWVIVCVTAGVSVIFSVIIGTVIHNRRSVHSEQQKNEDDSATYSNIQQKEEDSAIYANV</sequence>
<dbReference type="InterPro" id="IPR013783">
    <property type="entry name" value="Ig-like_fold"/>
</dbReference>
<protein>
    <recommendedName>
        <fullName evidence="2">ribonuclease H</fullName>
        <ecNumber evidence="2">3.1.26.4</ecNumber>
    </recommendedName>
</protein>
<dbReference type="InterPro" id="IPR043502">
    <property type="entry name" value="DNA/RNA_pol_sf"/>
</dbReference>
<dbReference type="GO" id="GO:0004523">
    <property type="term" value="F:RNA-DNA hybrid ribonuclease activity"/>
    <property type="evidence" value="ECO:0007669"/>
    <property type="project" value="UniProtKB-EC"/>
</dbReference>
<dbReference type="InterPro" id="IPR036179">
    <property type="entry name" value="Ig-like_dom_sf"/>
</dbReference>
<proteinExistence type="inferred from homology"/>
<dbReference type="Gene3D" id="3.30.70.270">
    <property type="match status" value="1"/>
</dbReference>
<organism evidence="6 7">
    <name type="scientific">Hemibagrus guttatus</name>
    <dbReference type="NCBI Taxonomy" id="175788"/>
    <lineage>
        <taxon>Eukaryota</taxon>
        <taxon>Metazoa</taxon>
        <taxon>Chordata</taxon>
        <taxon>Craniata</taxon>
        <taxon>Vertebrata</taxon>
        <taxon>Euteleostomi</taxon>
        <taxon>Actinopterygii</taxon>
        <taxon>Neopterygii</taxon>
        <taxon>Teleostei</taxon>
        <taxon>Ostariophysi</taxon>
        <taxon>Siluriformes</taxon>
        <taxon>Bagridae</taxon>
        <taxon>Hemibagrus</taxon>
    </lineage>
</organism>
<keyword evidence="4" id="KW-0812">Transmembrane</keyword>
<evidence type="ECO:0000256" key="4">
    <source>
        <dbReference type="SAM" id="Phobius"/>
    </source>
</evidence>
<dbReference type="SUPFAM" id="SSF56672">
    <property type="entry name" value="DNA/RNA polymerases"/>
    <property type="match status" value="1"/>
</dbReference>
<evidence type="ECO:0000256" key="2">
    <source>
        <dbReference type="ARBA" id="ARBA00012180"/>
    </source>
</evidence>
<accession>A0AAE0Q754</accession>
<evidence type="ECO:0000313" key="7">
    <source>
        <dbReference type="Proteomes" id="UP001274896"/>
    </source>
</evidence>
<comment type="caution">
    <text evidence="6">The sequence shown here is derived from an EMBL/GenBank/DDBJ whole genome shotgun (WGS) entry which is preliminary data.</text>
</comment>
<dbReference type="InterPro" id="IPR013106">
    <property type="entry name" value="Ig_V-set"/>
</dbReference>
<dbReference type="EMBL" id="JAUCMX010000020">
    <property type="protein sequence ID" value="KAK3514984.1"/>
    <property type="molecule type" value="Genomic_DNA"/>
</dbReference>
<comment type="similarity">
    <text evidence="1">Belongs to the beta type-B retroviral polymerase family. HERV class-II K(HML-2) pol subfamily.</text>
</comment>
<dbReference type="CDD" id="cd01650">
    <property type="entry name" value="RT_nLTR_like"/>
    <property type="match status" value="1"/>
</dbReference>
<keyword evidence="4" id="KW-1133">Transmembrane helix</keyword>
<dbReference type="Pfam" id="PF00078">
    <property type="entry name" value="RVT_1"/>
    <property type="match status" value="1"/>
</dbReference>
<name>A0AAE0Q754_9TELE</name>
<evidence type="ECO:0000256" key="3">
    <source>
        <dbReference type="SAM" id="MobiDB-lite"/>
    </source>
</evidence>
<dbReference type="EC" id="3.1.26.4" evidence="2"/>